<gene>
    <name evidence="2" type="ORF">PCOR1329_LOCUS19763</name>
</gene>
<organism evidence="2 3">
    <name type="scientific">Prorocentrum cordatum</name>
    <dbReference type="NCBI Taxonomy" id="2364126"/>
    <lineage>
        <taxon>Eukaryota</taxon>
        <taxon>Sar</taxon>
        <taxon>Alveolata</taxon>
        <taxon>Dinophyceae</taxon>
        <taxon>Prorocentrales</taxon>
        <taxon>Prorocentraceae</taxon>
        <taxon>Prorocentrum</taxon>
    </lineage>
</organism>
<feature type="compositionally biased region" description="Low complexity" evidence="1">
    <location>
        <begin position="178"/>
        <end position="187"/>
    </location>
</feature>
<evidence type="ECO:0000313" key="3">
    <source>
        <dbReference type="Proteomes" id="UP001189429"/>
    </source>
</evidence>
<evidence type="ECO:0000256" key="1">
    <source>
        <dbReference type="SAM" id="MobiDB-lite"/>
    </source>
</evidence>
<feature type="compositionally biased region" description="Basic and acidic residues" evidence="1">
    <location>
        <begin position="199"/>
        <end position="209"/>
    </location>
</feature>
<protein>
    <submittedName>
        <fullName evidence="2">Uncharacterized protein</fullName>
    </submittedName>
</protein>
<name>A0ABN9RH36_9DINO</name>
<evidence type="ECO:0000313" key="2">
    <source>
        <dbReference type="EMBL" id="CAK0817039.1"/>
    </source>
</evidence>
<dbReference type="Proteomes" id="UP001189429">
    <property type="component" value="Unassembled WGS sequence"/>
</dbReference>
<keyword evidence="3" id="KW-1185">Reference proteome</keyword>
<proteinExistence type="predicted"/>
<dbReference type="EMBL" id="CAUYUJ010006335">
    <property type="protein sequence ID" value="CAK0817039.1"/>
    <property type="molecule type" value="Genomic_DNA"/>
</dbReference>
<sequence>MEAIRNAIPETPVIVAGAVGGPSVMFAVTPFRNGLTLGATNTRAGAMELYGSVFARGLAGGWTGGIYPAIAGCPQFLCLGPAYHFYAAFVGTAGGVVLTSLTESGIVFGAETCNAQMAKNAKAPGSIKNVHNSMKPWGTGFSIHFARNVIATAGCRSRAWASEPRLSRTETSARRASPRPCTSSTASPSPPRSWRTCPRRSDAPERCSF</sequence>
<comment type="caution">
    <text evidence="2">The sequence shown here is derived from an EMBL/GenBank/DDBJ whole genome shotgun (WGS) entry which is preliminary data.</text>
</comment>
<reference evidence="2" key="1">
    <citation type="submission" date="2023-10" db="EMBL/GenBank/DDBJ databases">
        <authorList>
            <person name="Chen Y."/>
            <person name="Shah S."/>
            <person name="Dougan E. K."/>
            <person name="Thang M."/>
            <person name="Chan C."/>
        </authorList>
    </citation>
    <scope>NUCLEOTIDE SEQUENCE [LARGE SCALE GENOMIC DNA]</scope>
</reference>
<feature type="region of interest" description="Disordered" evidence="1">
    <location>
        <begin position="162"/>
        <end position="209"/>
    </location>
</feature>
<accession>A0ABN9RH36</accession>